<dbReference type="RefSeq" id="WP_179170138.1">
    <property type="nucleotide sequence ID" value="NZ_CP058529.1"/>
</dbReference>
<feature type="compositionally biased region" description="Acidic residues" evidence="1">
    <location>
        <begin position="162"/>
        <end position="171"/>
    </location>
</feature>
<reference evidence="2 3" key="1">
    <citation type="submission" date="2020-07" db="EMBL/GenBank/DDBJ databases">
        <title>Gai3-2, isolated from salt lake.</title>
        <authorList>
            <person name="Cui H."/>
            <person name="Shi X."/>
        </authorList>
    </citation>
    <scope>NUCLEOTIDE SEQUENCE [LARGE SCALE GENOMIC DNA]</scope>
    <source>
        <strain evidence="2 3">Gai3-2</strain>
    </source>
</reference>
<name>A0A7D5GMC9_9EURY</name>
<dbReference type="EMBL" id="CP058529">
    <property type="protein sequence ID" value="QLG28564.1"/>
    <property type="molecule type" value="Genomic_DNA"/>
</dbReference>
<organism evidence="2 3">
    <name type="scientific">Halorarum halophilum</name>
    <dbReference type="NCBI Taxonomy" id="2743090"/>
    <lineage>
        <taxon>Archaea</taxon>
        <taxon>Methanobacteriati</taxon>
        <taxon>Methanobacteriota</taxon>
        <taxon>Stenosarchaea group</taxon>
        <taxon>Halobacteria</taxon>
        <taxon>Halobacteriales</taxon>
        <taxon>Haloferacaceae</taxon>
        <taxon>Halorarum</taxon>
    </lineage>
</organism>
<evidence type="ECO:0000313" key="3">
    <source>
        <dbReference type="Proteomes" id="UP000509750"/>
    </source>
</evidence>
<dbReference type="KEGG" id="halg:HUG10_13860"/>
<keyword evidence="3" id="KW-1185">Reference proteome</keyword>
<dbReference type="OrthoDB" id="343254at2157"/>
<gene>
    <name evidence="2" type="ORF">HUG10_13860</name>
</gene>
<proteinExistence type="predicted"/>
<dbReference type="AlphaFoldDB" id="A0A7D5GMC9"/>
<feature type="region of interest" description="Disordered" evidence="1">
    <location>
        <begin position="204"/>
        <end position="282"/>
    </location>
</feature>
<accession>A0A7D5GMC9</accession>
<feature type="region of interest" description="Disordered" evidence="1">
    <location>
        <begin position="134"/>
        <end position="171"/>
    </location>
</feature>
<feature type="compositionally biased region" description="Acidic residues" evidence="1">
    <location>
        <begin position="272"/>
        <end position="282"/>
    </location>
</feature>
<feature type="compositionally biased region" description="Polar residues" evidence="1">
    <location>
        <begin position="245"/>
        <end position="259"/>
    </location>
</feature>
<feature type="compositionally biased region" description="Polar residues" evidence="1">
    <location>
        <begin position="225"/>
        <end position="234"/>
    </location>
</feature>
<sequence length="282" mass="31686">MTTEPTVEDRLADLDETARRELDRLDEHLAEVDDLLSWLREELPEDEGGTVGQLRELVEAIDEFEDVVRKADPETIAASIDTEEIDADDIRAMLDSEEDLGVKDLLEILDLEGLWHATDVRDLWKEIQEFQDEAEDVGLGADDEDGDDGDGDDDGIPGIDMGDAELDDIPDGMADELSEKQLQSTVMDGVDEFRETLIAARSELKELQEENRKRMSDHKDEVHSRNPTAVSTMPSARPSHYPAGQYSTVPQETRYSSAPNKRRLYGRRLDEVAEEAEEAEDA</sequence>
<dbReference type="Proteomes" id="UP000509750">
    <property type="component" value="Chromosome"/>
</dbReference>
<evidence type="ECO:0000256" key="1">
    <source>
        <dbReference type="SAM" id="MobiDB-lite"/>
    </source>
</evidence>
<feature type="compositionally biased region" description="Acidic residues" evidence="1">
    <location>
        <begin position="134"/>
        <end position="155"/>
    </location>
</feature>
<protein>
    <submittedName>
        <fullName evidence="2">Uncharacterized protein</fullName>
    </submittedName>
</protein>
<dbReference type="GeneID" id="56029939"/>
<feature type="compositionally biased region" description="Basic and acidic residues" evidence="1">
    <location>
        <begin position="204"/>
        <end position="224"/>
    </location>
</feature>
<evidence type="ECO:0000313" key="2">
    <source>
        <dbReference type="EMBL" id="QLG28564.1"/>
    </source>
</evidence>